<protein>
    <recommendedName>
        <fullName evidence="5">Tox-PL domain-containing protein</fullName>
    </recommendedName>
</protein>
<evidence type="ECO:0000313" key="4">
    <source>
        <dbReference type="Proteomes" id="UP000440096"/>
    </source>
</evidence>
<proteinExistence type="predicted"/>
<dbReference type="Proteomes" id="UP000440096">
    <property type="component" value="Unassembled WGS sequence"/>
</dbReference>
<evidence type="ECO:0000313" key="3">
    <source>
        <dbReference type="EMBL" id="MTD55837.1"/>
    </source>
</evidence>
<organism evidence="3 4">
    <name type="scientific">Amycolatopsis pithecellobii</name>
    <dbReference type="NCBI Taxonomy" id="664692"/>
    <lineage>
        <taxon>Bacteria</taxon>
        <taxon>Bacillati</taxon>
        <taxon>Actinomycetota</taxon>
        <taxon>Actinomycetes</taxon>
        <taxon>Pseudonocardiales</taxon>
        <taxon>Pseudonocardiaceae</taxon>
        <taxon>Amycolatopsis</taxon>
    </lineage>
</organism>
<feature type="domain" description="Tox-PL" evidence="2">
    <location>
        <begin position="92"/>
        <end position="194"/>
    </location>
</feature>
<dbReference type="Pfam" id="PF15644">
    <property type="entry name" value="Gln_amidase"/>
    <property type="match status" value="1"/>
</dbReference>
<evidence type="ECO:0000259" key="2">
    <source>
        <dbReference type="Pfam" id="PF15644"/>
    </source>
</evidence>
<keyword evidence="4" id="KW-1185">Reference proteome</keyword>
<name>A0A6N7YS25_9PSEU</name>
<dbReference type="InterPro" id="IPR029082">
    <property type="entry name" value="Imm35"/>
</dbReference>
<evidence type="ECO:0000259" key="1">
    <source>
        <dbReference type="Pfam" id="PF15567"/>
    </source>
</evidence>
<sequence length="426" mass="46894">MVNELAERAQAWLSATYGDLVTLESTEPVLDGRRLALFNCRHTGSDEPLLAATLCVPKDGGQPFPAANADPLDEDINLSTAPESGLWRWRLNARNCLVATDAAIENRPATALPWQASDEEPGWWDRLVARYFPGAEISVHSSWTEISQVFLDSGEGTKGVVWLQRKLNDRPLTGHLLYVDYNSDGVIVIDGQRGSLAELNDAEVGQLVLARFHRVPDAAAEEITVPWENAAPDFEAAVEKAGQWLKYSYSDEAVLVSPDPEDELERGWLFACTTSRFVASGDWRDQMLDAAVVVPKEAGKAPFGLPNRDPWGYLEDWDDGKDLPEPPPSGVAAWYSPTIAGIGEVASVQQHPHWGSAFEEITAFPTGTRALVWVRRKDIRGRESVGHLLWAINENNGIQLIDPTSPDGQALMDPNPFELRVIRVAG</sequence>
<dbReference type="InterPro" id="IPR028908">
    <property type="entry name" value="Tox-PL_dom"/>
</dbReference>
<dbReference type="EMBL" id="WMBA01000026">
    <property type="protein sequence ID" value="MTD55837.1"/>
    <property type="molecule type" value="Genomic_DNA"/>
</dbReference>
<feature type="domain" description="Immunity protein 35" evidence="1">
    <location>
        <begin position="236"/>
        <end position="319"/>
    </location>
</feature>
<comment type="caution">
    <text evidence="3">The sequence shown here is derived from an EMBL/GenBank/DDBJ whole genome shotgun (WGS) entry which is preliminary data.</text>
</comment>
<dbReference type="Pfam" id="PF15567">
    <property type="entry name" value="Imm35"/>
    <property type="match status" value="1"/>
</dbReference>
<dbReference type="AlphaFoldDB" id="A0A6N7YS25"/>
<evidence type="ECO:0008006" key="5">
    <source>
        <dbReference type="Google" id="ProtNLM"/>
    </source>
</evidence>
<reference evidence="3 4" key="1">
    <citation type="submission" date="2019-11" db="EMBL/GenBank/DDBJ databases">
        <title>Draft genome of Amycolatopsis RM579.</title>
        <authorList>
            <person name="Duangmal K."/>
            <person name="Mingma R."/>
        </authorList>
    </citation>
    <scope>NUCLEOTIDE SEQUENCE [LARGE SCALE GENOMIC DNA]</scope>
    <source>
        <strain evidence="3 4">RM579</strain>
    </source>
</reference>
<accession>A0A6N7YS25</accession>
<gene>
    <name evidence="3" type="ORF">GKO32_17915</name>
</gene>